<evidence type="ECO:0000313" key="8">
    <source>
        <dbReference type="Proteomes" id="UP001465976"/>
    </source>
</evidence>
<feature type="region of interest" description="Disordered" evidence="4">
    <location>
        <begin position="1"/>
        <end position="165"/>
    </location>
</feature>
<protein>
    <recommendedName>
        <fullName evidence="5">Protein kinase domain-containing protein</fullName>
    </recommendedName>
</protein>
<dbReference type="EMBL" id="JBAHYK010000184">
    <property type="protein sequence ID" value="KAL0577007.1"/>
    <property type="molecule type" value="Genomic_DNA"/>
</dbReference>
<dbReference type="PROSITE" id="PS50011">
    <property type="entry name" value="PROTEIN_KINASE_DOM"/>
    <property type="match status" value="2"/>
</dbReference>
<reference evidence="6 8" key="1">
    <citation type="submission" date="2024-02" db="EMBL/GenBank/DDBJ databases">
        <title>A draft genome for the cacao thread blight pathogen Marasmius crinis-equi.</title>
        <authorList>
            <person name="Cohen S.P."/>
            <person name="Baruah I.K."/>
            <person name="Amoako-Attah I."/>
            <person name="Bukari Y."/>
            <person name="Meinhardt L.W."/>
            <person name="Bailey B.A."/>
        </authorList>
    </citation>
    <scope>NUCLEOTIDE SEQUENCE [LARGE SCALE GENOMIC DNA]</scope>
    <source>
        <strain evidence="6 8">GH-76</strain>
    </source>
</reference>
<dbReference type="Proteomes" id="UP001465976">
    <property type="component" value="Unassembled WGS sequence"/>
</dbReference>
<evidence type="ECO:0000256" key="4">
    <source>
        <dbReference type="SAM" id="MobiDB-lite"/>
    </source>
</evidence>
<evidence type="ECO:0000313" key="6">
    <source>
        <dbReference type="EMBL" id="KAL0576999.1"/>
    </source>
</evidence>
<dbReference type="EMBL" id="JBAHYK010000184">
    <property type="protein sequence ID" value="KAL0576999.1"/>
    <property type="molecule type" value="Genomic_DNA"/>
</dbReference>
<dbReference type="InterPro" id="IPR008271">
    <property type="entry name" value="Ser/Thr_kinase_AS"/>
</dbReference>
<dbReference type="PROSITE" id="PS00108">
    <property type="entry name" value="PROTEIN_KINASE_ST"/>
    <property type="match status" value="1"/>
</dbReference>
<feature type="compositionally biased region" description="Basic and acidic residues" evidence="4">
    <location>
        <begin position="1"/>
        <end position="17"/>
    </location>
</feature>
<dbReference type="InterPro" id="IPR051931">
    <property type="entry name" value="PAK3-like"/>
</dbReference>
<evidence type="ECO:0000259" key="5">
    <source>
        <dbReference type="PROSITE" id="PS50011"/>
    </source>
</evidence>
<dbReference type="PANTHER" id="PTHR45832:SF22">
    <property type="entry name" value="SERINE_THREONINE-PROTEIN KINASE SAMKA-RELATED"/>
    <property type="match status" value="1"/>
</dbReference>
<keyword evidence="2" id="KW-0547">Nucleotide-binding</keyword>
<feature type="compositionally biased region" description="Low complexity" evidence="4">
    <location>
        <begin position="97"/>
        <end position="112"/>
    </location>
</feature>
<evidence type="ECO:0000313" key="7">
    <source>
        <dbReference type="EMBL" id="KAL0577007.1"/>
    </source>
</evidence>
<dbReference type="PANTHER" id="PTHR45832">
    <property type="entry name" value="SERINE/THREONINE-PROTEIN KINASE SAMKA-RELATED-RELATED"/>
    <property type="match status" value="1"/>
</dbReference>
<dbReference type="Gene3D" id="3.30.200.20">
    <property type="entry name" value="Phosphorylase Kinase, domain 1"/>
    <property type="match status" value="1"/>
</dbReference>
<name>A0ABR3FNK5_9AGAR</name>
<dbReference type="InterPro" id="IPR000719">
    <property type="entry name" value="Prot_kinase_dom"/>
</dbReference>
<feature type="region of interest" description="Disordered" evidence="4">
    <location>
        <begin position="553"/>
        <end position="577"/>
    </location>
</feature>
<gene>
    <name evidence="6" type="ORF">V5O48_004973</name>
    <name evidence="7" type="ORF">V5O48_004981</name>
</gene>
<sequence>MSLRSRKDNEKDDEPKAPRPLRSVRKRHILIQRPALPSFGQLDTEESDTGETRSKRHKESGSVVSNDAESSSTSPTSFRINVRPPTQSSSSEATHVRSQQLPTPSPSPQQLRPAEDPATIARRERRRKRKEILDMPLPDIPQPEPEPIPVPKLPKHQPVPQRSLDSKPVQYLPQEHLFEVAEREIRRTSVGSTDTIDDSIAGSVLSLPCTEAPSESEIPLGAVHCIIHSHRYREKLSEMLNLNSSAGEAPNFAKVYEATAKDEQKVADLFEDVLSSEAERSVALSLRGVDAESFMDALQQILDENKQCSIAQDDTLRSATQDLLIQLSKRSTNLPESMFISGVEPVKEKRYLGGTFGDVYRSVYEGKLVALKMLRTFQGQNERTKIYKLHQIIQGVDYLHSQGVVHGDLKGTNILIDENCNPRLADFGLTVFAEATMQSTTDHGGTLRWMAPELLYSHGEPQRRSHASDIYAFACVCVEVYTGSVPFAEVRNEGAVITQIVQGVRPKRPEKMTSDSLWKIVKVCWQADQTARPKSRKVANALRELLKNRKSVGGVDSVGRDHDQTHTGLYPGPREGLTQRRPFTPFATIEDHTLQQYTAQWFDQDAEDEYAQCAKRLRHHADPHRLYHHLQLLQQNSSVNLFTGRVKGTNTIVTVKQVDFNRQSGLVKRLSRLIDEFHDMRFLHHPNIVNYVDLFQHENHVWIVMDSIKESVPLSKLLERATQSGGLKESFLANVIRHVVQAVHYLHRHGIVHGSISSEHILLGTGKNLTAKLKLCAMIDDPDMSSQRRRLSAPESRGEETNGPEGDIWCLGLLGIELWDTTIDLTRERADLLLDVLQNSTPPTAPMRSYLNQTLHSNPTLRPTAANLLQHPFLSNLGTARSALKNASGLNRSLTDPRQRQRGLDASSAVRRSRTFKK</sequence>
<organism evidence="6 8">
    <name type="scientific">Marasmius crinis-equi</name>
    <dbReference type="NCBI Taxonomy" id="585013"/>
    <lineage>
        <taxon>Eukaryota</taxon>
        <taxon>Fungi</taxon>
        <taxon>Dikarya</taxon>
        <taxon>Basidiomycota</taxon>
        <taxon>Agaricomycotina</taxon>
        <taxon>Agaricomycetes</taxon>
        <taxon>Agaricomycetidae</taxon>
        <taxon>Agaricales</taxon>
        <taxon>Marasmiineae</taxon>
        <taxon>Marasmiaceae</taxon>
        <taxon>Marasmius</taxon>
    </lineage>
</organism>
<dbReference type="InterPro" id="IPR011009">
    <property type="entry name" value="Kinase-like_dom_sf"/>
</dbReference>
<comment type="caution">
    <text evidence="6">The sequence shown here is derived from an EMBL/GenBank/DDBJ whole genome shotgun (WGS) entry which is preliminary data.</text>
</comment>
<evidence type="ECO:0000256" key="1">
    <source>
        <dbReference type="ARBA" id="ARBA00008874"/>
    </source>
</evidence>
<feature type="compositionally biased region" description="Pro residues" evidence="4">
    <location>
        <begin position="138"/>
        <end position="152"/>
    </location>
</feature>
<dbReference type="SUPFAM" id="SSF56112">
    <property type="entry name" value="Protein kinase-like (PK-like)"/>
    <property type="match status" value="2"/>
</dbReference>
<feature type="compositionally biased region" description="Polar residues" evidence="4">
    <location>
        <begin position="62"/>
        <end position="93"/>
    </location>
</feature>
<evidence type="ECO:0000256" key="3">
    <source>
        <dbReference type="ARBA" id="ARBA00022840"/>
    </source>
</evidence>
<accession>A0ABR3FNK5</accession>
<dbReference type="Gene3D" id="1.10.510.10">
    <property type="entry name" value="Transferase(Phosphotransferase) domain 1"/>
    <property type="match status" value="2"/>
</dbReference>
<dbReference type="Pfam" id="PF00069">
    <property type="entry name" value="Pkinase"/>
    <property type="match status" value="2"/>
</dbReference>
<feature type="domain" description="Protein kinase" evidence="5">
    <location>
        <begin position="627"/>
        <end position="874"/>
    </location>
</feature>
<dbReference type="SMART" id="SM00220">
    <property type="entry name" value="S_TKc"/>
    <property type="match status" value="2"/>
</dbReference>
<feature type="region of interest" description="Disordered" evidence="4">
    <location>
        <begin position="889"/>
        <end position="918"/>
    </location>
</feature>
<comment type="similarity">
    <text evidence="1">Belongs to the protein kinase superfamily. STE Ser/Thr protein kinase family. STE20 subfamily.</text>
</comment>
<evidence type="ECO:0000256" key="2">
    <source>
        <dbReference type="ARBA" id="ARBA00022741"/>
    </source>
</evidence>
<keyword evidence="3" id="KW-0067">ATP-binding</keyword>
<proteinExistence type="inferred from homology"/>
<keyword evidence="8" id="KW-1185">Reference proteome</keyword>
<feature type="domain" description="Protein kinase" evidence="5">
    <location>
        <begin position="241"/>
        <end position="546"/>
    </location>
</feature>